<proteinExistence type="predicted"/>
<dbReference type="AlphaFoldDB" id="A0A4C1VS86"/>
<protein>
    <submittedName>
        <fullName evidence="1">Uncharacterized protein</fullName>
    </submittedName>
</protein>
<sequence length="69" mass="7830">MYSVRIRKKRRPVIHQRNADANNVASQRGARPRQHIKANMYASIGVLGVDTARVAGYAERLIDKSEVRL</sequence>
<evidence type="ECO:0000313" key="1">
    <source>
        <dbReference type="EMBL" id="GBP41222.1"/>
    </source>
</evidence>
<evidence type="ECO:0000313" key="2">
    <source>
        <dbReference type="Proteomes" id="UP000299102"/>
    </source>
</evidence>
<dbReference type="Proteomes" id="UP000299102">
    <property type="component" value="Unassembled WGS sequence"/>
</dbReference>
<keyword evidence="2" id="KW-1185">Reference proteome</keyword>
<accession>A0A4C1VS86</accession>
<comment type="caution">
    <text evidence="1">The sequence shown here is derived from an EMBL/GenBank/DDBJ whole genome shotgun (WGS) entry which is preliminary data.</text>
</comment>
<reference evidence="1 2" key="1">
    <citation type="journal article" date="2019" name="Commun. Biol.">
        <title>The bagworm genome reveals a unique fibroin gene that provides high tensile strength.</title>
        <authorList>
            <person name="Kono N."/>
            <person name="Nakamura H."/>
            <person name="Ohtoshi R."/>
            <person name="Tomita M."/>
            <person name="Numata K."/>
            <person name="Arakawa K."/>
        </authorList>
    </citation>
    <scope>NUCLEOTIDE SEQUENCE [LARGE SCALE GENOMIC DNA]</scope>
</reference>
<organism evidence="1 2">
    <name type="scientific">Eumeta variegata</name>
    <name type="common">Bagworm moth</name>
    <name type="synonym">Eumeta japonica</name>
    <dbReference type="NCBI Taxonomy" id="151549"/>
    <lineage>
        <taxon>Eukaryota</taxon>
        <taxon>Metazoa</taxon>
        <taxon>Ecdysozoa</taxon>
        <taxon>Arthropoda</taxon>
        <taxon>Hexapoda</taxon>
        <taxon>Insecta</taxon>
        <taxon>Pterygota</taxon>
        <taxon>Neoptera</taxon>
        <taxon>Endopterygota</taxon>
        <taxon>Lepidoptera</taxon>
        <taxon>Glossata</taxon>
        <taxon>Ditrysia</taxon>
        <taxon>Tineoidea</taxon>
        <taxon>Psychidae</taxon>
        <taxon>Oiketicinae</taxon>
        <taxon>Eumeta</taxon>
    </lineage>
</organism>
<gene>
    <name evidence="1" type="ORF">EVAR_30660_1</name>
</gene>
<dbReference type="EMBL" id="BGZK01000395">
    <property type="protein sequence ID" value="GBP41222.1"/>
    <property type="molecule type" value="Genomic_DNA"/>
</dbReference>
<name>A0A4C1VS86_EUMVA</name>